<dbReference type="InterPro" id="IPR012677">
    <property type="entry name" value="Nucleotide-bd_a/b_plait_sf"/>
</dbReference>
<reference evidence="6" key="1">
    <citation type="submission" date="2019-12" db="EMBL/GenBank/DDBJ databases">
        <title>Genome sequencing and annotation of Brassica cretica.</title>
        <authorList>
            <person name="Studholme D.J."/>
            <person name="Sarris P."/>
        </authorList>
    </citation>
    <scope>NUCLEOTIDE SEQUENCE</scope>
    <source>
        <strain evidence="6">PFS-109/04</strain>
        <tissue evidence="6">Leaf</tissue>
    </source>
</reference>
<dbReference type="Pfam" id="PF00076">
    <property type="entry name" value="RRM_1"/>
    <property type="match status" value="1"/>
</dbReference>
<dbReference type="InterPro" id="IPR035979">
    <property type="entry name" value="RBD_domain_sf"/>
</dbReference>
<dbReference type="PANTHER" id="PTHR48027">
    <property type="entry name" value="HETEROGENEOUS NUCLEAR RIBONUCLEOPROTEIN 87F-RELATED"/>
    <property type="match status" value="1"/>
</dbReference>
<sequence length="261" mass="29333">MWRVNSLLEWMIYCRRFKFYHFHRRRYAGGVGGRESESMREISIRLRGRLGSMREISIRVTGEAECIINDREMGRSRGFGFVTFKDEKSMKDAIDEMNGKELDGRTITVNESQSRGSGGGGGRGGGGYGGRGGGDCGSLDQHGFAWDKIWAIDDNLPPQLSELEPPPLNKRNPQPPLLHHNINIQHDDITTMKMQFDEMLCISSCSTTRFGGVGVDALCGGAGHYLEFVVSFVCAWVINFGVTGVRWMLTYLVKYFRDVED</sequence>
<evidence type="ECO:0000256" key="3">
    <source>
        <dbReference type="SAM" id="MobiDB-lite"/>
    </source>
</evidence>
<feature type="transmembrane region" description="Helical" evidence="4">
    <location>
        <begin position="228"/>
        <end position="249"/>
    </location>
</feature>
<evidence type="ECO:0000256" key="2">
    <source>
        <dbReference type="PROSITE-ProRule" id="PRU00176"/>
    </source>
</evidence>
<name>A0A8S9PXC3_BRACR</name>
<evidence type="ECO:0000313" key="7">
    <source>
        <dbReference type="Proteomes" id="UP000712600"/>
    </source>
</evidence>
<dbReference type="AlphaFoldDB" id="A0A8S9PXC3"/>
<protein>
    <recommendedName>
        <fullName evidence="5">RRM domain-containing protein</fullName>
    </recommendedName>
</protein>
<evidence type="ECO:0000256" key="1">
    <source>
        <dbReference type="ARBA" id="ARBA00022884"/>
    </source>
</evidence>
<accession>A0A8S9PXC3</accession>
<keyword evidence="4" id="KW-0472">Membrane</keyword>
<proteinExistence type="predicted"/>
<dbReference type="Gene3D" id="3.30.70.330">
    <property type="match status" value="1"/>
</dbReference>
<keyword evidence="4" id="KW-0812">Transmembrane</keyword>
<dbReference type="Proteomes" id="UP000712600">
    <property type="component" value="Unassembled WGS sequence"/>
</dbReference>
<dbReference type="GO" id="GO:0003723">
    <property type="term" value="F:RNA binding"/>
    <property type="evidence" value="ECO:0007669"/>
    <property type="project" value="UniProtKB-UniRule"/>
</dbReference>
<dbReference type="EMBL" id="QGKX02001347">
    <property type="protein sequence ID" value="KAF3526094.1"/>
    <property type="molecule type" value="Genomic_DNA"/>
</dbReference>
<dbReference type="PROSITE" id="PS50102">
    <property type="entry name" value="RRM"/>
    <property type="match status" value="1"/>
</dbReference>
<feature type="compositionally biased region" description="Gly residues" evidence="3">
    <location>
        <begin position="116"/>
        <end position="129"/>
    </location>
</feature>
<dbReference type="SMART" id="SM00360">
    <property type="entry name" value="RRM"/>
    <property type="match status" value="1"/>
</dbReference>
<dbReference type="SUPFAM" id="SSF54928">
    <property type="entry name" value="RNA-binding domain, RBD"/>
    <property type="match status" value="1"/>
</dbReference>
<evidence type="ECO:0000256" key="4">
    <source>
        <dbReference type="SAM" id="Phobius"/>
    </source>
</evidence>
<evidence type="ECO:0000313" key="6">
    <source>
        <dbReference type="EMBL" id="KAF3526094.1"/>
    </source>
</evidence>
<feature type="region of interest" description="Disordered" evidence="3">
    <location>
        <begin position="106"/>
        <end position="129"/>
    </location>
</feature>
<evidence type="ECO:0000259" key="5">
    <source>
        <dbReference type="PROSITE" id="PS50102"/>
    </source>
</evidence>
<feature type="domain" description="RRM" evidence="5">
    <location>
        <begin position="24"/>
        <end position="114"/>
    </location>
</feature>
<keyword evidence="4" id="KW-1133">Transmembrane helix</keyword>
<comment type="caution">
    <text evidence="6">The sequence shown here is derived from an EMBL/GenBank/DDBJ whole genome shotgun (WGS) entry which is preliminary data.</text>
</comment>
<organism evidence="6 7">
    <name type="scientific">Brassica cretica</name>
    <name type="common">Mustard</name>
    <dbReference type="NCBI Taxonomy" id="69181"/>
    <lineage>
        <taxon>Eukaryota</taxon>
        <taxon>Viridiplantae</taxon>
        <taxon>Streptophyta</taxon>
        <taxon>Embryophyta</taxon>
        <taxon>Tracheophyta</taxon>
        <taxon>Spermatophyta</taxon>
        <taxon>Magnoliopsida</taxon>
        <taxon>eudicotyledons</taxon>
        <taxon>Gunneridae</taxon>
        <taxon>Pentapetalae</taxon>
        <taxon>rosids</taxon>
        <taxon>malvids</taxon>
        <taxon>Brassicales</taxon>
        <taxon>Brassicaceae</taxon>
        <taxon>Brassiceae</taxon>
        <taxon>Brassica</taxon>
    </lineage>
</organism>
<gene>
    <name evidence="6" type="ORF">F2Q69_00047229</name>
</gene>
<dbReference type="InterPro" id="IPR000504">
    <property type="entry name" value="RRM_dom"/>
</dbReference>
<dbReference type="InterPro" id="IPR052462">
    <property type="entry name" value="SLIRP/GR-RBP-like"/>
</dbReference>
<keyword evidence="1 2" id="KW-0694">RNA-binding</keyword>